<organism evidence="1 2">
    <name type="scientific">Diphasiastrum complanatum</name>
    <name type="common">Issler's clubmoss</name>
    <name type="synonym">Lycopodium complanatum</name>
    <dbReference type="NCBI Taxonomy" id="34168"/>
    <lineage>
        <taxon>Eukaryota</taxon>
        <taxon>Viridiplantae</taxon>
        <taxon>Streptophyta</taxon>
        <taxon>Embryophyta</taxon>
        <taxon>Tracheophyta</taxon>
        <taxon>Lycopodiopsida</taxon>
        <taxon>Lycopodiales</taxon>
        <taxon>Lycopodiaceae</taxon>
        <taxon>Lycopodioideae</taxon>
        <taxon>Diphasiastrum</taxon>
    </lineage>
</organism>
<dbReference type="EMBL" id="CM055102">
    <property type="protein sequence ID" value="KAJ7539229.1"/>
    <property type="molecule type" value="Genomic_DNA"/>
</dbReference>
<name>A0ACC2CBI3_DIPCM</name>
<evidence type="ECO:0000313" key="1">
    <source>
        <dbReference type="EMBL" id="KAJ7539229.1"/>
    </source>
</evidence>
<keyword evidence="2" id="KW-1185">Reference proteome</keyword>
<protein>
    <submittedName>
        <fullName evidence="1">Uncharacterized protein</fullName>
    </submittedName>
</protein>
<comment type="caution">
    <text evidence="1">The sequence shown here is derived from an EMBL/GenBank/DDBJ whole genome shotgun (WGS) entry which is preliminary data.</text>
</comment>
<reference evidence="2" key="1">
    <citation type="journal article" date="2024" name="Proc. Natl. Acad. Sci. U.S.A.">
        <title>Extraordinary preservation of gene collinearity over three hundred million years revealed in homosporous lycophytes.</title>
        <authorList>
            <person name="Li C."/>
            <person name="Wickell D."/>
            <person name="Kuo L.Y."/>
            <person name="Chen X."/>
            <person name="Nie B."/>
            <person name="Liao X."/>
            <person name="Peng D."/>
            <person name="Ji J."/>
            <person name="Jenkins J."/>
            <person name="Williams M."/>
            <person name="Shu S."/>
            <person name="Plott C."/>
            <person name="Barry K."/>
            <person name="Rajasekar S."/>
            <person name="Grimwood J."/>
            <person name="Han X."/>
            <person name="Sun S."/>
            <person name="Hou Z."/>
            <person name="He W."/>
            <person name="Dai G."/>
            <person name="Sun C."/>
            <person name="Schmutz J."/>
            <person name="Leebens-Mack J.H."/>
            <person name="Li F.W."/>
            <person name="Wang L."/>
        </authorList>
    </citation>
    <scope>NUCLEOTIDE SEQUENCE [LARGE SCALE GENOMIC DNA]</scope>
    <source>
        <strain evidence="2">cv. PW_Plant_1</strain>
    </source>
</reference>
<proteinExistence type="predicted"/>
<evidence type="ECO:0000313" key="2">
    <source>
        <dbReference type="Proteomes" id="UP001162992"/>
    </source>
</evidence>
<accession>A0ACC2CBI3</accession>
<gene>
    <name evidence="1" type="ORF">O6H91_11G081900</name>
</gene>
<sequence length="879" mass="99062">MRILCYVWCMDSVSDTHQSSLFGSVLRMSAWLNMGFCMISFVLGAVCLGMLQIILLLLILRRLSRKQSALLSRSSSLFQRIPTSSIQCAIQGSMWVTSISPLKLQKHGTIIGKDKNWKDQGKGKDGAKDWVERAPKRKYAKLEDKNLSLISDDGNTCYISLQGCIVHAISGAFGSAKKWAKRYPIKVEHKTRTLFLGSTICLLYFETSWEKEAWCEALRAATRMERNDNKWYIDLKKEFKAYVVGIKDQYPSLSGTSQTCFLSQKSLDQNAETGSPRQRMSLLRRVLKKTLKVGNRDRRYSEEQEESSTTKVPSNGQCQEVLALDKKMDEGMILHYSFGDTFGTSITADETKFTAKTKETTNMYVSEKKTSAHGNDEISSMLPPTRGFPSIDQRGETGKAVDEGVLGWNILFSRLFFDLAHSTTIVASLQKRIQKLLSNVPTPSYISGVSCTHLDLGKVPPLLERLKVLPVDANGVWGFEANVYYCGGAILTIETRLDVRESTAQEKVVNLGLESNLAGAATADFLNEGLQTVDRDIQVARELEDNPRHEVEEAKEFLANNEDGLQESKGSGRKRWMQSSSLRWKTVLSCVADQVSQVPITLSVRTLSLKGTLQVRMKAPPSDRIWFGFLSMPELELLSEPSIGDRKISTGPVVSFIADRLKMLLRETMVFPNFEDVYVPWMMSEKDDWLEQSLVPLPWTMPESRESMFIQQKLQRVSELSITNECLKTTNVCGNLQRLQRVSELSITNEGQHGTDVCSNLSFLQIDRETDDEHKSSHSGVCTLSPNVAGYSMVDSDGVSPHLQTERYLDPSEERDASGRESNRDLRQQQAPFFNENCDRISSAFEENSEHKKKRSSRYVRVLNLGKKMSGKLQDNRPQ</sequence>
<dbReference type="Proteomes" id="UP001162992">
    <property type="component" value="Chromosome 11"/>
</dbReference>